<accession>A0A1I7CGY6</accession>
<evidence type="ECO:0000313" key="1">
    <source>
        <dbReference type="EMBL" id="SFT98662.1"/>
    </source>
</evidence>
<dbReference type="Proteomes" id="UP000182466">
    <property type="component" value="Unassembled WGS sequence"/>
</dbReference>
<dbReference type="eggNOG" id="COG3293">
    <property type="taxonomic scope" value="Bacteria"/>
</dbReference>
<proteinExistence type="predicted"/>
<dbReference type="AlphaFoldDB" id="A0A1I7CGY6"/>
<name>A0A1I7CGY6_9RHOB</name>
<evidence type="ECO:0000313" key="2">
    <source>
        <dbReference type="Proteomes" id="UP000182466"/>
    </source>
</evidence>
<organism evidence="1 2">
    <name type="scientific">Sedimentitalea nanhaiensis</name>
    <dbReference type="NCBI Taxonomy" id="999627"/>
    <lineage>
        <taxon>Bacteria</taxon>
        <taxon>Pseudomonadati</taxon>
        <taxon>Pseudomonadota</taxon>
        <taxon>Alphaproteobacteria</taxon>
        <taxon>Rhodobacterales</taxon>
        <taxon>Paracoccaceae</taxon>
        <taxon>Sedimentitalea</taxon>
    </lineage>
</organism>
<feature type="non-terminal residue" evidence="1">
    <location>
        <position position="1"/>
    </location>
</feature>
<protein>
    <recommendedName>
        <fullName evidence="3">Transposase</fullName>
    </recommendedName>
</protein>
<dbReference type="EMBL" id="FPAW01000016">
    <property type="protein sequence ID" value="SFT98662.1"/>
    <property type="molecule type" value="Genomic_DNA"/>
</dbReference>
<keyword evidence="2" id="KW-1185">Reference proteome</keyword>
<evidence type="ECO:0008006" key="3">
    <source>
        <dbReference type="Google" id="ProtNLM"/>
    </source>
</evidence>
<gene>
    <name evidence="1" type="ORF">SAMN05216236_116107</name>
</gene>
<sequence>EHGETKAVTIDATYLKCHRTASSTGVKKGRVDA</sequence>
<reference evidence="1 2" key="1">
    <citation type="submission" date="2016-10" db="EMBL/GenBank/DDBJ databases">
        <authorList>
            <person name="de Groot N.N."/>
        </authorList>
    </citation>
    <scope>NUCLEOTIDE SEQUENCE [LARGE SCALE GENOMIC DNA]</scope>
    <source>
        <strain evidence="1 2">CGMCC 1.10959</strain>
    </source>
</reference>